<evidence type="ECO:0000313" key="3">
    <source>
        <dbReference type="Proteomes" id="UP000005801"/>
    </source>
</evidence>
<dbReference type="Proteomes" id="UP000005801">
    <property type="component" value="Unassembled WGS sequence"/>
</dbReference>
<keyword evidence="1" id="KW-1133">Transmembrane helix</keyword>
<dbReference type="AlphaFoldDB" id="A6GHV9"/>
<accession>A6GHV9</accession>
<sequence>MVEARSAPAAEGEERAMKPTTQHLLSTLALSAVFALGLFALDFAGADSKADEAASAER</sequence>
<name>A6GHV9_9BACT</name>
<organism evidence="2 3">
    <name type="scientific">Plesiocystis pacifica SIR-1</name>
    <dbReference type="NCBI Taxonomy" id="391625"/>
    <lineage>
        <taxon>Bacteria</taxon>
        <taxon>Pseudomonadati</taxon>
        <taxon>Myxococcota</taxon>
        <taxon>Polyangia</taxon>
        <taxon>Nannocystales</taxon>
        <taxon>Nannocystaceae</taxon>
        <taxon>Plesiocystis</taxon>
    </lineage>
</organism>
<keyword evidence="1" id="KW-0812">Transmembrane</keyword>
<proteinExistence type="predicted"/>
<protein>
    <submittedName>
        <fullName evidence="2">Uncharacterized protein</fullName>
    </submittedName>
</protein>
<evidence type="ECO:0000256" key="1">
    <source>
        <dbReference type="SAM" id="Phobius"/>
    </source>
</evidence>
<keyword evidence="3" id="KW-1185">Reference proteome</keyword>
<feature type="transmembrane region" description="Helical" evidence="1">
    <location>
        <begin position="24"/>
        <end position="41"/>
    </location>
</feature>
<gene>
    <name evidence="2" type="ORF">PPSIR1_29138</name>
</gene>
<reference evidence="2 3" key="1">
    <citation type="submission" date="2007-06" db="EMBL/GenBank/DDBJ databases">
        <authorList>
            <person name="Shimkets L."/>
            <person name="Ferriera S."/>
            <person name="Johnson J."/>
            <person name="Kravitz S."/>
            <person name="Beeson K."/>
            <person name="Sutton G."/>
            <person name="Rogers Y.-H."/>
            <person name="Friedman R."/>
            <person name="Frazier M."/>
            <person name="Venter J.C."/>
        </authorList>
    </citation>
    <scope>NUCLEOTIDE SEQUENCE [LARGE SCALE GENOMIC DNA]</scope>
    <source>
        <strain evidence="2 3">SIR-1</strain>
    </source>
</reference>
<keyword evidence="1" id="KW-0472">Membrane</keyword>
<comment type="caution">
    <text evidence="2">The sequence shown here is derived from an EMBL/GenBank/DDBJ whole genome shotgun (WGS) entry which is preliminary data.</text>
</comment>
<evidence type="ECO:0000313" key="2">
    <source>
        <dbReference type="EMBL" id="EDM74556.1"/>
    </source>
</evidence>
<dbReference type="EMBL" id="ABCS01000125">
    <property type="protein sequence ID" value="EDM74556.1"/>
    <property type="molecule type" value="Genomic_DNA"/>
</dbReference>